<dbReference type="EMBL" id="JAESDN010000014">
    <property type="protein sequence ID" value="KAG7041618.1"/>
    <property type="molecule type" value="Genomic_DNA"/>
</dbReference>
<dbReference type="Pfam" id="PF07065">
    <property type="entry name" value="D123"/>
    <property type="match status" value="1"/>
</dbReference>
<dbReference type="AlphaFoldDB" id="A0A9P7QS86"/>
<dbReference type="Proteomes" id="UP000699042">
    <property type="component" value="Unassembled WGS sequence"/>
</dbReference>
<keyword evidence="2" id="KW-0131">Cell cycle</keyword>
<name>A0A9P7QS86_9PEZI</name>
<accession>A0A9P7QS86</accession>
<dbReference type="InterPro" id="IPR009772">
    <property type="entry name" value="CDC123"/>
</dbReference>
<dbReference type="PANTHER" id="PTHR15323">
    <property type="entry name" value="D123 PROTEIN"/>
    <property type="match status" value="1"/>
</dbReference>
<dbReference type="GO" id="GO:0051301">
    <property type="term" value="P:cell division"/>
    <property type="evidence" value="ECO:0007669"/>
    <property type="project" value="UniProtKB-KW"/>
</dbReference>
<sequence>MREALVKLVSAKRTVQALLSLFYQFRQDTKSPDNQLYFFPYYTHLDRLSEWRCYVKESHIVAISQSRLYQPNHAGITDEMLRRLATQAQHLWVRIAPHLHFKSCILDVYAEVLNPEFDLKLIEINPWGAHSGSGSLLFHWLDDADILDPRQPDGTTTIRLVEAREAKALTRDEAFQIGRGGIIEDELRCLRERGLEWVLNDDRYAEFMALPVPDGQSGLTTRKDGLKIFRKGLVGEVTGVRPRDHPRFLKLKRAYEATR</sequence>
<evidence type="ECO:0000313" key="3">
    <source>
        <dbReference type="Proteomes" id="UP000699042"/>
    </source>
</evidence>
<organism evidence="2 3">
    <name type="scientific">Colletotrichum scovillei</name>
    <dbReference type="NCBI Taxonomy" id="1209932"/>
    <lineage>
        <taxon>Eukaryota</taxon>
        <taxon>Fungi</taxon>
        <taxon>Dikarya</taxon>
        <taxon>Ascomycota</taxon>
        <taxon>Pezizomycotina</taxon>
        <taxon>Sordariomycetes</taxon>
        <taxon>Hypocreomycetidae</taxon>
        <taxon>Glomerellales</taxon>
        <taxon>Glomerellaceae</taxon>
        <taxon>Colletotrichum</taxon>
        <taxon>Colletotrichum acutatum species complex</taxon>
    </lineage>
</organism>
<proteinExistence type="inferred from homology"/>
<evidence type="ECO:0000313" key="2">
    <source>
        <dbReference type="EMBL" id="KAG7041618.1"/>
    </source>
</evidence>
<evidence type="ECO:0000256" key="1">
    <source>
        <dbReference type="ARBA" id="ARBA00011047"/>
    </source>
</evidence>
<gene>
    <name evidence="2" type="ORF">JMJ77_012138</name>
</gene>
<dbReference type="PANTHER" id="PTHR15323:SF6">
    <property type="entry name" value="CELL DIVISION CYCLE PROTEIN 123 HOMOLOG"/>
    <property type="match status" value="1"/>
</dbReference>
<keyword evidence="3" id="KW-1185">Reference proteome</keyword>
<dbReference type="GO" id="GO:0005737">
    <property type="term" value="C:cytoplasm"/>
    <property type="evidence" value="ECO:0007669"/>
    <property type="project" value="TreeGrafter"/>
</dbReference>
<reference evidence="2" key="1">
    <citation type="submission" date="2021-05" db="EMBL/GenBank/DDBJ databases">
        <title>Comparative genomics of three Colletotrichum scovillei strains and genetic complementation revealed genes involved fungal growth and virulence on chili pepper.</title>
        <authorList>
            <person name="Hsieh D.-K."/>
            <person name="Chuang S.-C."/>
            <person name="Chen C.-Y."/>
            <person name="Chao Y.-T."/>
            <person name="Lu M.-Y.J."/>
            <person name="Lee M.-H."/>
            <person name="Shih M.-C."/>
        </authorList>
    </citation>
    <scope>NUCLEOTIDE SEQUENCE</scope>
    <source>
        <strain evidence="2">Coll-153</strain>
    </source>
</reference>
<protein>
    <submittedName>
        <fullName evidence="2">Cell division cycle 123 protein</fullName>
    </submittedName>
</protein>
<comment type="caution">
    <text evidence="2">The sequence shown here is derived from an EMBL/GenBank/DDBJ whole genome shotgun (WGS) entry which is preliminary data.</text>
</comment>
<keyword evidence="2" id="KW-0132">Cell division</keyword>
<comment type="similarity">
    <text evidence="1">Belongs to the CDC123 family.</text>
</comment>